<evidence type="ECO:0000259" key="13">
    <source>
        <dbReference type="Pfam" id="PF00593"/>
    </source>
</evidence>
<evidence type="ECO:0000256" key="6">
    <source>
        <dbReference type="ARBA" id="ARBA00023077"/>
    </source>
</evidence>
<dbReference type="InterPro" id="IPR010917">
    <property type="entry name" value="TonB_rcpt_CS"/>
</dbReference>
<keyword evidence="16" id="KW-1185">Reference proteome</keyword>
<keyword evidence="3 9" id="KW-1134">Transmembrane beta strand</keyword>
<evidence type="ECO:0000259" key="14">
    <source>
        <dbReference type="Pfam" id="PF07715"/>
    </source>
</evidence>
<evidence type="ECO:0000256" key="8">
    <source>
        <dbReference type="ARBA" id="ARBA00023237"/>
    </source>
</evidence>
<dbReference type="CDD" id="cd01347">
    <property type="entry name" value="ligand_gated_channel"/>
    <property type="match status" value="1"/>
</dbReference>
<evidence type="ECO:0000256" key="2">
    <source>
        <dbReference type="ARBA" id="ARBA00022448"/>
    </source>
</evidence>
<keyword evidence="2 9" id="KW-0813">Transport</keyword>
<feature type="region of interest" description="Disordered" evidence="12">
    <location>
        <begin position="88"/>
        <end position="107"/>
    </location>
</feature>
<dbReference type="Proteomes" id="UP000631653">
    <property type="component" value="Unassembled WGS sequence"/>
</dbReference>
<keyword evidence="7 9" id="KW-0472">Membrane</keyword>
<keyword evidence="4 9" id="KW-0812">Transmembrane</keyword>
<dbReference type="InterPro" id="IPR036942">
    <property type="entry name" value="Beta-barrel_TonB_sf"/>
</dbReference>
<dbReference type="InterPro" id="IPR039426">
    <property type="entry name" value="TonB-dep_rcpt-like"/>
</dbReference>
<feature type="short sequence motif" description="TonB C-terminal box" evidence="10">
    <location>
        <begin position="727"/>
        <end position="744"/>
    </location>
</feature>
<comment type="subcellular location">
    <subcellularLocation>
        <location evidence="1 9">Cell outer membrane</location>
        <topology evidence="1 9">Multi-pass membrane protein</topology>
    </subcellularLocation>
</comment>
<evidence type="ECO:0000256" key="10">
    <source>
        <dbReference type="PROSITE-ProRule" id="PRU10144"/>
    </source>
</evidence>
<feature type="domain" description="TonB-dependent receptor plug" evidence="14">
    <location>
        <begin position="67"/>
        <end position="167"/>
    </location>
</feature>
<dbReference type="InterPro" id="IPR012910">
    <property type="entry name" value="Plug_dom"/>
</dbReference>
<proteinExistence type="inferred from homology"/>
<keyword evidence="6 11" id="KW-0798">TonB box</keyword>
<reference evidence="15 16" key="1">
    <citation type="journal article" date="2020" name="Int. J. Syst. Evol. Microbiol.">
        <title>Novel acetic acid bacteria from cider fermentations: Acetobacter conturbans sp. nov. and Acetobacter fallax sp. nov.</title>
        <authorList>
            <person name="Sombolestani A.S."/>
            <person name="Cleenwerck I."/>
            <person name="Cnockaert M."/>
            <person name="Borremans W."/>
            <person name="Wieme A.D."/>
            <person name="De Vuyst L."/>
            <person name="Vandamme P."/>
        </authorList>
    </citation>
    <scope>NUCLEOTIDE SEQUENCE [LARGE SCALE GENOMIC DNA]</scope>
    <source>
        <strain evidence="15 16">LMG 1627</strain>
    </source>
</reference>
<evidence type="ECO:0000313" key="15">
    <source>
        <dbReference type="EMBL" id="NHN87127.1"/>
    </source>
</evidence>
<dbReference type="InterPro" id="IPR000531">
    <property type="entry name" value="Beta-barrel_TonB"/>
</dbReference>
<accession>A0ABX0JZA2</accession>
<evidence type="ECO:0000256" key="11">
    <source>
        <dbReference type="RuleBase" id="RU003357"/>
    </source>
</evidence>
<keyword evidence="8 9" id="KW-0998">Cell outer membrane</keyword>
<name>A0ABX0JZA2_9PROT</name>
<evidence type="ECO:0000313" key="16">
    <source>
        <dbReference type="Proteomes" id="UP000631653"/>
    </source>
</evidence>
<gene>
    <name evidence="15" type="ORF">GOB81_00545</name>
</gene>
<keyword evidence="5" id="KW-0732">Signal</keyword>
<dbReference type="PANTHER" id="PTHR32552:SF84">
    <property type="entry name" value="TONB-DEPENDENT RECEPTOR-RELATED"/>
    <property type="match status" value="1"/>
</dbReference>
<evidence type="ECO:0000256" key="9">
    <source>
        <dbReference type="PROSITE-ProRule" id="PRU01360"/>
    </source>
</evidence>
<dbReference type="PROSITE" id="PS01156">
    <property type="entry name" value="TONB_DEPENDENT_REC_2"/>
    <property type="match status" value="1"/>
</dbReference>
<dbReference type="Gene3D" id="2.170.130.10">
    <property type="entry name" value="TonB-dependent receptor, plug domain"/>
    <property type="match status" value="1"/>
</dbReference>
<protein>
    <submittedName>
        <fullName evidence="15">TonB-dependent receptor plug domain-containing protein</fullName>
    </submittedName>
</protein>
<dbReference type="PROSITE" id="PS52016">
    <property type="entry name" value="TONB_DEPENDENT_REC_3"/>
    <property type="match status" value="1"/>
</dbReference>
<dbReference type="PANTHER" id="PTHR32552">
    <property type="entry name" value="FERRICHROME IRON RECEPTOR-RELATED"/>
    <property type="match status" value="1"/>
</dbReference>
<dbReference type="EMBL" id="WOSY01000001">
    <property type="protein sequence ID" value="NHN87127.1"/>
    <property type="molecule type" value="Genomic_DNA"/>
</dbReference>
<evidence type="ECO:0000256" key="5">
    <source>
        <dbReference type="ARBA" id="ARBA00022729"/>
    </source>
</evidence>
<dbReference type="Pfam" id="PF07715">
    <property type="entry name" value="Plug"/>
    <property type="match status" value="1"/>
</dbReference>
<evidence type="ECO:0000256" key="12">
    <source>
        <dbReference type="SAM" id="MobiDB-lite"/>
    </source>
</evidence>
<dbReference type="Pfam" id="PF00593">
    <property type="entry name" value="TonB_dep_Rec_b-barrel"/>
    <property type="match status" value="1"/>
</dbReference>
<comment type="similarity">
    <text evidence="9 11">Belongs to the TonB-dependent receptor family.</text>
</comment>
<evidence type="ECO:0000256" key="7">
    <source>
        <dbReference type="ARBA" id="ARBA00023136"/>
    </source>
</evidence>
<organism evidence="15 16">
    <name type="scientific">Acetobacter conturbans</name>
    <dbReference type="NCBI Taxonomy" id="1737472"/>
    <lineage>
        <taxon>Bacteria</taxon>
        <taxon>Pseudomonadati</taxon>
        <taxon>Pseudomonadota</taxon>
        <taxon>Alphaproteobacteria</taxon>
        <taxon>Acetobacterales</taxon>
        <taxon>Acetobacteraceae</taxon>
        <taxon>Acetobacter</taxon>
    </lineage>
</organism>
<dbReference type="InterPro" id="IPR037066">
    <property type="entry name" value="Plug_dom_sf"/>
</dbReference>
<comment type="caution">
    <text evidence="15">The sequence shown here is derived from an EMBL/GenBank/DDBJ whole genome shotgun (WGS) entry which is preliminary data.</text>
</comment>
<evidence type="ECO:0000256" key="3">
    <source>
        <dbReference type="ARBA" id="ARBA00022452"/>
    </source>
</evidence>
<feature type="domain" description="TonB-dependent receptor-like beta-barrel" evidence="13">
    <location>
        <begin position="242"/>
        <end position="711"/>
    </location>
</feature>
<evidence type="ECO:0000256" key="4">
    <source>
        <dbReference type="ARBA" id="ARBA00022692"/>
    </source>
</evidence>
<evidence type="ECO:0000256" key="1">
    <source>
        <dbReference type="ARBA" id="ARBA00004571"/>
    </source>
</evidence>
<keyword evidence="15" id="KW-0675">Receptor</keyword>
<dbReference type="SUPFAM" id="SSF56935">
    <property type="entry name" value="Porins"/>
    <property type="match status" value="1"/>
</dbReference>
<sequence>MSFSCVSSVCAAAIQTGKAKSQPRKAPPEKKISTVWKHAPEEVTSYGKTPALRATPAIGGKLGLSIQHSPATINVISHDLMMQRGYAQAEDAADSAPGVTSGGSPGSPAQLLMRGFSGNQILVLRDGIYFGPTTMVNRPQNSFNLESVQILKGPSSVLYGQGAVGGTEDMRTRDPAFDAPHANALMSYGSFNTWNAGVGGSVPITRTLALRTDFSRTSSDGYVKGADPHSNDFTTTLLWKPTDRFTARLSMDYLTDRLSTYYGTPLVNLSQTAGRVGGLLSSTQGLGITKASMWRYYNVRQAQASSVNATPTLHLEWLATPNILIHNSSYFIYSKRLWNNAESLSYIGGSGNVDASGNAIAPGRIARDRFYVFQNQHQVGDSLYARFDSTLLGMKNRFILGGDAYYLRFIRNRGFPSADYADSVSLASPGKTDLGDFAGEYPFMKSPTTMVQAGLFMEDVLTIRDNLRLVGGFRYDWLSLNRQNFNQNGSFNAATSFKGHYNPDNFRIGPVFDITKNVSVYGVYTTGEDPPGSNLFLANRGQFTRLSHSRQGEIGIKASTWEGRFTTTLAFYDIRRTRMLVATGPDSVATAGAQKSRGLEWQGDLILNRHWSLSGNVAYTYSRYGSFHPSASVDASGNQVPDVPAVTANLWAIWSRVQGLPLDLGAGMRYVSSRKGDYANTLTLKDYALVNVFAAWHAYKGVTMYGRIDNIGNKHFIQWADTSYPDQVLLGAPRSFSISVQAGF</sequence>
<dbReference type="Gene3D" id="2.40.170.20">
    <property type="entry name" value="TonB-dependent receptor, beta-barrel domain"/>
    <property type="match status" value="1"/>
</dbReference>